<keyword evidence="3" id="KW-1185">Reference proteome</keyword>
<dbReference type="EMBL" id="CAMAPE010000074">
    <property type="protein sequence ID" value="CAH9117731.1"/>
    <property type="molecule type" value="Genomic_DNA"/>
</dbReference>
<accession>A0A9P1A0R7</accession>
<evidence type="ECO:0000256" key="1">
    <source>
        <dbReference type="SAM" id="MobiDB-lite"/>
    </source>
</evidence>
<name>A0A9P1A0R7_CUSEU</name>
<comment type="caution">
    <text evidence="2">The sequence shown here is derived from an EMBL/GenBank/DDBJ whole genome shotgun (WGS) entry which is preliminary data.</text>
</comment>
<dbReference type="Proteomes" id="UP001152484">
    <property type="component" value="Unassembled WGS sequence"/>
</dbReference>
<evidence type="ECO:0000313" key="2">
    <source>
        <dbReference type="EMBL" id="CAH9117731.1"/>
    </source>
</evidence>
<feature type="region of interest" description="Disordered" evidence="1">
    <location>
        <begin position="86"/>
        <end position="115"/>
    </location>
</feature>
<reference evidence="2" key="1">
    <citation type="submission" date="2022-07" db="EMBL/GenBank/DDBJ databases">
        <authorList>
            <person name="Macas J."/>
            <person name="Novak P."/>
            <person name="Neumann P."/>
        </authorList>
    </citation>
    <scope>NUCLEOTIDE SEQUENCE</scope>
</reference>
<sequence>MPMRRVACRGILVNSASIQADASFATGNTAQISAKLPDMMKGVDVHLNAGNKTPGPMTVKTALQLGPVLLTIADTAKEITTNLTPKPAKVTGKTPIGQTAPSKVAATDRGGSSPLMPMQVTTPNESSVNHSVLIKKGQQIDAQMVGNYSKGKLKLVFGKPFL</sequence>
<protein>
    <submittedName>
        <fullName evidence="2">Uncharacterized protein</fullName>
    </submittedName>
</protein>
<gene>
    <name evidence="2" type="ORF">CEURO_LOCUS21660</name>
</gene>
<dbReference type="AlphaFoldDB" id="A0A9P1A0R7"/>
<proteinExistence type="predicted"/>
<organism evidence="2 3">
    <name type="scientific">Cuscuta europaea</name>
    <name type="common">European dodder</name>
    <dbReference type="NCBI Taxonomy" id="41803"/>
    <lineage>
        <taxon>Eukaryota</taxon>
        <taxon>Viridiplantae</taxon>
        <taxon>Streptophyta</taxon>
        <taxon>Embryophyta</taxon>
        <taxon>Tracheophyta</taxon>
        <taxon>Spermatophyta</taxon>
        <taxon>Magnoliopsida</taxon>
        <taxon>eudicotyledons</taxon>
        <taxon>Gunneridae</taxon>
        <taxon>Pentapetalae</taxon>
        <taxon>asterids</taxon>
        <taxon>lamiids</taxon>
        <taxon>Solanales</taxon>
        <taxon>Convolvulaceae</taxon>
        <taxon>Cuscuteae</taxon>
        <taxon>Cuscuta</taxon>
        <taxon>Cuscuta subgen. Cuscuta</taxon>
    </lineage>
</organism>
<evidence type="ECO:0000313" key="3">
    <source>
        <dbReference type="Proteomes" id="UP001152484"/>
    </source>
</evidence>